<accession>A0A7J0C5R3</accession>
<evidence type="ECO:0000313" key="5">
    <source>
        <dbReference type="Proteomes" id="UP000530403"/>
    </source>
</evidence>
<evidence type="ECO:0000313" key="3">
    <source>
        <dbReference type="EMBL" id="NYE41377.1"/>
    </source>
</evidence>
<dbReference type="AlphaFoldDB" id="A0A7J0C5R3"/>
<gene>
    <name evidence="3" type="ORF">HEB29_002388</name>
    <name evidence="2" type="ORF">Sfulv_25390</name>
</gene>
<dbReference type="RefSeq" id="WP_173313693.1">
    <property type="nucleotide sequence ID" value="NZ_BAAAUE010000001.1"/>
</dbReference>
<proteinExistence type="predicted"/>
<dbReference type="EMBL" id="JACCCF010000001">
    <property type="protein sequence ID" value="NYE41377.1"/>
    <property type="molecule type" value="Genomic_DNA"/>
</dbReference>
<feature type="domain" description="Ferric siderophore reductase C-terminal" evidence="1">
    <location>
        <begin position="251"/>
        <end position="271"/>
    </location>
</feature>
<evidence type="ECO:0000313" key="2">
    <source>
        <dbReference type="EMBL" id="GFM97728.1"/>
    </source>
</evidence>
<reference evidence="2 4" key="1">
    <citation type="submission" date="2020-05" db="EMBL/GenBank/DDBJ databases">
        <title>Whole genome shotgun sequence of Streptomyces fulvorobeus NBRC 15897.</title>
        <authorList>
            <person name="Komaki H."/>
            <person name="Tamura T."/>
        </authorList>
    </citation>
    <scope>NUCLEOTIDE SEQUENCE [LARGE SCALE GENOMIC DNA]</scope>
    <source>
        <strain evidence="2 4">NBRC 15897</strain>
    </source>
</reference>
<dbReference type="Proteomes" id="UP000530403">
    <property type="component" value="Unassembled WGS sequence"/>
</dbReference>
<keyword evidence="4" id="KW-1185">Reference proteome</keyword>
<evidence type="ECO:0000313" key="4">
    <source>
        <dbReference type="Proteomes" id="UP000498980"/>
    </source>
</evidence>
<organism evidence="2 4">
    <name type="scientific">Streptomyces fulvorobeus</name>
    <dbReference type="NCBI Taxonomy" id="284028"/>
    <lineage>
        <taxon>Bacteria</taxon>
        <taxon>Bacillati</taxon>
        <taxon>Actinomycetota</taxon>
        <taxon>Actinomycetes</taxon>
        <taxon>Kitasatosporales</taxon>
        <taxon>Streptomycetaceae</taxon>
        <taxon>Streptomyces</taxon>
    </lineage>
</organism>
<dbReference type="EMBL" id="BLWC01000001">
    <property type="protein sequence ID" value="GFM97728.1"/>
    <property type="molecule type" value="Genomic_DNA"/>
</dbReference>
<dbReference type="Proteomes" id="UP000498980">
    <property type="component" value="Unassembled WGS sequence"/>
</dbReference>
<comment type="caution">
    <text evidence="2">The sequence shown here is derived from an EMBL/GenBank/DDBJ whole genome shotgun (WGS) entry which is preliminary data.</text>
</comment>
<reference evidence="3 5" key="2">
    <citation type="submission" date="2020-07" db="EMBL/GenBank/DDBJ databases">
        <title>Sequencing the genomes of 1000 actinobacteria strains.</title>
        <authorList>
            <person name="Klenk H.-P."/>
        </authorList>
    </citation>
    <scope>NUCLEOTIDE SEQUENCE [LARGE SCALE GENOMIC DNA]</scope>
    <source>
        <strain evidence="3 5">DSM 41455</strain>
    </source>
</reference>
<dbReference type="Pfam" id="PF11575">
    <property type="entry name" value="FhuF_C"/>
    <property type="match status" value="1"/>
</dbReference>
<dbReference type="InterPro" id="IPR024726">
    <property type="entry name" value="FhuF_C"/>
</dbReference>
<dbReference type="GO" id="GO:0051537">
    <property type="term" value="F:2 iron, 2 sulfur cluster binding"/>
    <property type="evidence" value="ECO:0007669"/>
    <property type="project" value="InterPro"/>
</dbReference>
<evidence type="ECO:0000259" key="1">
    <source>
        <dbReference type="Pfam" id="PF11575"/>
    </source>
</evidence>
<protein>
    <recommendedName>
        <fullName evidence="1">Ferric siderophore reductase C-terminal domain-containing protein</fullName>
    </recommendedName>
</protein>
<name>A0A7J0C5R3_9ACTN</name>
<sequence length="289" mass="30989">MSVAPAAPPTGPTARSTPPLAATYQRLLTHCGTLRASLAPLAGTPPHQAPTTAQLVSDPEHLTAFVEAEAARIRTRHAHDPRPHVAASRALHDYLWSVGLLMGGAWHLDRRVPLVRPRDVRVDLAEAVLHITPGAFACLPDDPAANTPGARVVPDEESLRTELRTAVADHVGPLLTAIAPRVRRGPRALWGMAGDDLVSAIWYLGRVLGQEEEALRATEALLPTPLAPYPAGASFRHLTTSDGTRHPTRTRLGCCLYYTISGTDACITCPRTCDAERLRRLEGDAGADL</sequence>